<gene>
    <name evidence="2" type="ORF">Apa02nite_076000</name>
</gene>
<comment type="caution">
    <text evidence="2">The sequence shown here is derived from an EMBL/GenBank/DDBJ whole genome shotgun (WGS) entry which is preliminary data.</text>
</comment>
<dbReference type="InterPro" id="IPR029058">
    <property type="entry name" value="AB_hydrolase_fold"/>
</dbReference>
<dbReference type="PANTHER" id="PTHR48098">
    <property type="entry name" value="ENTEROCHELIN ESTERASE-RELATED"/>
    <property type="match status" value="1"/>
</dbReference>
<evidence type="ECO:0000313" key="3">
    <source>
        <dbReference type="Proteomes" id="UP000624709"/>
    </source>
</evidence>
<dbReference type="Proteomes" id="UP000624709">
    <property type="component" value="Unassembled WGS sequence"/>
</dbReference>
<evidence type="ECO:0000313" key="2">
    <source>
        <dbReference type="EMBL" id="GIE71492.1"/>
    </source>
</evidence>
<dbReference type="EMBL" id="BOMS01000126">
    <property type="protein sequence ID" value="GIE71492.1"/>
    <property type="molecule type" value="Genomic_DNA"/>
</dbReference>
<sequence length="350" mass="37399">MTIDSPATVLLAIAVVLAVTAGLALLWDRTRVPARIALVAVVVLSVTGTAALELNRLTETYPHWGDLVGDPDAPLALPVLPGAGPSASVPPVPGPPGKGKIVTYQVAGAAGGMSMPMSVYLPSEYFTRPDLRFPVIEALHGYPGTPESWIRRLEIAANLDREIIAGRMAPTVVLLPYQTPDLLLDTECTNMTGGPQTETYLTQDVPKWALEHLRIRSDRAAWGVTGYSAGGFCAMNLALKHPQQYSAAASLSGFADPGIKVGDGSEKTTNNIAWRLTHHPQPDLALWIGWAEDDRNARVGSRQIARLAKAPLTVVTAIVPRGGHSHAVWRQMEGPAFDWLSAQLARPAQA</sequence>
<name>A0ABQ4BLD3_9ACTN</name>
<keyword evidence="1" id="KW-0472">Membrane</keyword>
<feature type="transmembrane region" description="Helical" evidence="1">
    <location>
        <begin position="34"/>
        <end position="52"/>
    </location>
</feature>
<proteinExistence type="predicted"/>
<keyword evidence="3" id="KW-1185">Reference proteome</keyword>
<dbReference type="InterPro" id="IPR050583">
    <property type="entry name" value="Mycobacterial_A85_antigen"/>
</dbReference>
<dbReference type="Gene3D" id="3.40.50.1820">
    <property type="entry name" value="alpha/beta hydrolase"/>
    <property type="match status" value="1"/>
</dbReference>
<feature type="transmembrane region" description="Helical" evidence="1">
    <location>
        <begin position="6"/>
        <end position="27"/>
    </location>
</feature>
<dbReference type="PANTHER" id="PTHR48098:SF1">
    <property type="entry name" value="DIACYLGLYCEROL ACYLTRANSFERASE_MYCOLYLTRANSFERASE AG85A"/>
    <property type="match status" value="1"/>
</dbReference>
<dbReference type="SUPFAM" id="SSF53474">
    <property type="entry name" value="alpha/beta-Hydrolases"/>
    <property type="match status" value="1"/>
</dbReference>
<protein>
    <submittedName>
        <fullName evidence="2">Esterase</fullName>
    </submittedName>
</protein>
<reference evidence="2 3" key="1">
    <citation type="submission" date="2021-01" db="EMBL/GenBank/DDBJ databases">
        <title>Whole genome shotgun sequence of Actinoplanes palleronii NBRC 14916.</title>
        <authorList>
            <person name="Komaki H."/>
            <person name="Tamura T."/>
        </authorList>
    </citation>
    <scope>NUCLEOTIDE SEQUENCE [LARGE SCALE GENOMIC DNA]</scope>
    <source>
        <strain evidence="2 3">NBRC 14916</strain>
    </source>
</reference>
<dbReference type="InterPro" id="IPR000801">
    <property type="entry name" value="Esterase-like"/>
</dbReference>
<keyword evidence="1" id="KW-1133">Transmembrane helix</keyword>
<organism evidence="2 3">
    <name type="scientific">Actinoplanes palleronii</name>
    <dbReference type="NCBI Taxonomy" id="113570"/>
    <lineage>
        <taxon>Bacteria</taxon>
        <taxon>Bacillati</taxon>
        <taxon>Actinomycetota</taxon>
        <taxon>Actinomycetes</taxon>
        <taxon>Micromonosporales</taxon>
        <taxon>Micromonosporaceae</taxon>
        <taxon>Actinoplanes</taxon>
    </lineage>
</organism>
<dbReference type="RefSeq" id="WP_203829339.1">
    <property type="nucleotide sequence ID" value="NZ_BAAATY010000023.1"/>
</dbReference>
<dbReference type="Pfam" id="PF00756">
    <property type="entry name" value="Esterase"/>
    <property type="match status" value="1"/>
</dbReference>
<accession>A0ABQ4BLD3</accession>
<keyword evidence="1" id="KW-0812">Transmembrane</keyword>
<evidence type="ECO:0000256" key="1">
    <source>
        <dbReference type="SAM" id="Phobius"/>
    </source>
</evidence>